<proteinExistence type="inferred from homology"/>
<dbReference type="STRING" id="448385.sce1115"/>
<keyword evidence="10" id="KW-1185">Reference proteome</keyword>
<dbReference type="RefSeq" id="WP_012233749.1">
    <property type="nucleotide sequence ID" value="NC_010162.1"/>
</dbReference>
<evidence type="ECO:0000256" key="6">
    <source>
        <dbReference type="ARBA" id="ARBA00023136"/>
    </source>
</evidence>
<evidence type="ECO:0000259" key="8">
    <source>
        <dbReference type="Pfam" id="PF04239"/>
    </source>
</evidence>
<protein>
    <recommendedName>
        <fullName evidence="8">YetF C-terminal domain-containing protein</fullName>
    </recommendedName>
</protein>
<dbReference type="eggNOG" id="COG2323">
    <property type="taxonomic scope" value="Bacteria"/>
</dbReference>
<dbReference type="BioCyc" id="SCEL448385:SCE_RS05825-MONOMER"/>
<feature type="transmembrane region" description="Helical" evidence="7">
    <location>
        <begin position="69"/>
        <end position="88"/>
    </location>
</feature>
<dbReference type="AlphaFoldDB" id="A9F0H9"/>
<dbReference type="Proteomes" id="UP000002139">
    <property type="component" value="Chromosome"/>
</dbReference>
<dbReference type="OrthoDB" id="9793799at2"/>
<feature type="transmembrane region" description="Helical" evidence="7">
    <location>
        <begin position="45"/>
        <end position="63"/>
    </location>
</feature>
<organism evidence="9 10">
    <name type="scientific">Sorangium cellulosum (strain So ce56)</name>
    <name type="common">Polyangium cellulosum (strain So ce56)</name>
    <dbReference type="NCBI Taxonomy" id="448385"/>
    <lineage>
        <taxon>Bacteria</taxon>
        <taxon>Pseudomonadati</taxon>
        <taxon>Myxococcota</taxon>
        <taxon>Polyangia</taxon>
        <taxon>Polyangiales</taxon>
        <taxon>Polyangiaceae</taxon>
        <taxon>Sorangium</taxon>
    </lineage>
</organism>
<evidence type="ECO:0000256" key="7">
    <source>
        <dbReference type="SAM" id="Phobius"/>
    </source>
</evidence>
<keyword evidence="4 7" id="KW-0812">Transmembrane</keyword>
<keyword evidence="3" id="KW-1003">Cell membrane</keyword>
<evidence type="ECO:0000256" key="5">
    <source>
        <dbReference type="ARBA" id="ARBA00022989"/>
    </source>
</evidence>
<evidence type="ECO:0000256" key="3">
    <source>
        <dbReference type="ARBA" id="ARBA00022475"/>
    </source>
</evidence>
<name>A9F0H9_SORC5</name>
<dbReference type="Pfam" id="PF04239">
    <property type="entry name" value="DUF421"/>
    <property type="match status" value="1"/>
</dbReference>
<keyword evidence="6 7" id="KW-0472">Membrane</keyword>
<accession>A9F0H9</accession>
<dbReference type="PANTHER" id="PTHR34582">
    <property type="entry name" value="UPF0702 TRANSMEMBRANE PROTEIN YCAP"/>
    <property type="match status" value="1"/>
</dbReference>
<dbReference type="HOGENOM" id="CLU_077149_3_1_7"/>
<reference evidence="9 10" key="1">
    <citation type="journal article" date="2007" name="Nat. Biotechnol.">
        <title>Complete genome sequence of the myxobacterium Sorangium cellulosum.</title>
        <authorList>
            <person name="Schneiker S."/>
            <person name="Perlova O."/>
            <person name="Kaiser O."/>
            <person name="Gerth K."/>
            <person name="Alici A."/>
            <person name="Altmeyer M.O."/>
            <person name="Bartels D."/>
            <person name="Bekel T."/>
            <person name="Beyer S."/>
            <person name="Bode E."/>
            <person name="Bode H.B."/>
            <person name="Bolten C.J."/>
            <person name="Choudhuri J.V."/>
            <person name="Doss S."/>
            <person name="Elnakady Y.A."/>
            <person name="Frank B."/>
            <person name="Gaigalat L."/>
            <person name="Goesmann A."/>
            <person name="Groeger C."/>
            <person name="Gross F."/>
            <person name="Jelsbak L."/>
            <person name="Jelsbak L."/>
            <person name="Kalinowski J."/>
            <person name="Kegler C."/>
            <person name="Knauber T."/>
            <person name="Konietzny S."/>
            <person name="Kopp M."/>
            <person name="Krause L."/>
            <person name="Krug D."/>
            <person name="Linke B."/>
            <person name="Mahmud T."/>
            <person name="Martinez-Arias R."/>
            <person name="McHardy A.C."/>
            <person name="Merai M."/>
            <person name="Meyer F."/>
            <person name="Mormann S."/>
            <person name="Munoz-Dorado J."/>
            <person name="Perez J."/>
            <person name="Pradella S."/>
            <person name="Rachid S."/>
            <person name="Raddatz G."/>
            <person name="Rosenau F."/>
            <person name="Rueckert C."/>
            <person name="Sasse F."/>
            <person name="Scharfe M."/>
            <person name="Schuster S.C."/>
            <person name="Suen G."/>
            <person name="Treuner-Lange A."/>
            <person name="Velicer G.J."/>
            <person name="Vorholter F.-J."/>
            <person name="Weissman K.J."/>
            <person name="Welch R.D."/>
            <person name="Wenzel S.C."/>
            <person name="Whitworth D.E."/>
            <person name="Wilhelm S."/>
            <person name="Wittmann C."/>
            <person name="Bloecker H."/>
            <person name="Puehler A."/>
            <person name="Mueller R."/>
        </authorList>
    </citation>
    <scope>NUCLEOTIDE SEQUENCE [LARGE SCALE GENOMIC DNA]</scope>
    <source>
        <strain evidence="10">So ce56</strain>
    </source>
</reference>
<evidence type="ECO:0000256" key="4">
    <source>
        <dbReference type="ARBA" id="ARBA00022692"/>
    </source>
</evidence>
<keyword evidence="5 7" id="KW-1133">Transmembrane helix</keyword>
<feature type="domain" description="YetF C-terminal" evidence="8">
    <location>
        <begin position="90"/>
        <end position="158"/>
    </location>
</feature>
<dbReference type="Gene3D" id="3.30.240.20">
    <property type="entry name" value="bsu07140 like domains"/>
    <property type="match status" value="1"/>
</dbReference>
<evidence type="ECO:0000313" key="9">
    <source>
        <dbReference type="EMBL" id="CAN91272.1"/>
    </source>
</evidence>
<evidence type="ECO:0000256" key="2">
    <source>
        <dbReference type="ARBA" id="ARBA00006448"/>
    </source>
</evidence>
<evidence type="ECO:0000313" key="10">
    <source>
        <dbReference type="Proteomes" id="UP000002139"/>
    </source>
</evidence>
<dbReference type="GO" id="GO:0005886">
    <property type="term" value="C:plasma membrane"/>
    <property type="evidence" value="ECO:0007669"/>
    <property type="project" value="UniProtKB-SubCell"/>
</dbReference>
<comment type="similarity">
    <text evidence="2">Belongs to the UPF0702 family.</text>
</comment>
<sequence length="164" mass="18209">MEGNFGLSRPLWEIALRTTLVYLALVILIRVIPKRRTGHLSPNDMLALILIGGMAADGIMGGSSSPADALLMIALIVAWGYVLDILEFRVPFFRRCLRDTQTTLVRDGRPQWENMRREMVTEEELQAALRRQGITDITTVRSACLEADGEISVVKKQGAQGGEQ</sequence>
<dbReference type="InterPro" id="IPR023090">
    <property type="entry name" value="UPF0702_alpha/beta_dom_sf"/>
</dbReference>
<dbReference type="InterPro" id="IPR007353">
    <property type="entry name" value="DUF421"/>
</dbReference>
<comment type="subcellular location">
    <subcellularLocation>
        <location evidence="1">Cell membrane</location>
        <topology evidence="1">Multi-pass membrane protein</topology>
    </subcellularLocation>
</comment>
<evidence type="ECO:0000256" key="1">
    <source>
        <dbReference type="ARBA" id="ARBA00004651"/>
    </source>
</evidence>
<gene>
    <name evidence="9" type="ordered locus">sce1115</name>
</gene>
<feature type="transmembrane region" description="Helical" evidence="7">
    <location>
        <begin position="14"/>
        <end position="33"/>
    </location>
</feature>
<dbReference type="PANTHER" id="PTHR34582:SF6">
    <property type="entry name" value="UPF0702 TRANSMEMBRANE PROTEIN YCAP"/>
    <property type="match status" value="1"/>
</dbReference>
<dbReference type="KEGG" id="scl:sce1115"/>
<dbReference type="EMBL" id="AM746676">
    <property type="protein sequence ID" value="CAN91272.1"/>
    <property type="molecule type" value="Genomic_DNA"/>
</dbReference>